<evidence type="ECO:0000256" key="6">
    <source>
        <dbReference type="SAM" id="SignalP"/>
    </source>
</evidence>
<dbReference type="Pfam" id="PF13458">
    <property type="entry name" value="Peripla_BP_6"/>
    <property type="match status" value="1"/>
</dbReference>
<protein>
    <submittedName>
        <fullName evidence="8">ABC transporter substrate-binding protein</fullName>
    </submittedName>
</protein>
<gene>
    <name evidence="8" type="ORF">H9Q79_17605</name>
</gene>
<proteinExistence type="inferred from homology"/>
<dbReference type="GO" id="GO:0006865">
    <property type="term" value="P:amino acid transport"/>
    <property type="evidence" value="ECO:0007669"/>
    <property type="project" value="UniProtKB-KW"/>
</dbReference>
<dbReference type="EMBL" id="CP060635">
    <property type="protein sequence ID" value="QNM08638.1"/>
    <property type="molecule type" value="Genomic_DNA"/>
</dbReference>
<dbReference type="PRINTS" id="PR00337">
    <property type="entry name" value="LEUILEVALBP"/>
</dbReference>
<evidence type="ECO:0000313" key="9">
    <source>
        <dbReference type="Proteomes" id="UP000515860"/>
    </source>
</evidence>
<dbReference type="PANTHER" id="PTHR30483">
    <property type="entry name" value="LEUCINE-SPECIFIC-BINDING PROTEIN"/>
    <property type="match status" value="1"/>
</dbReference>
<dbReference type="CDD" id="cd06349">
    <property type="entry name" value="PBP1_ABC_HAAT-like"/>
    <property type="match status" value="1"/>
</dbReference>
<feature type="region of interest" description="Disordered" evidence="5">
    <location>
        <begin position="24"/>
        <end position="54"/>
    </location>
</feature>
<dbReference type="KEGG" id="whj:H9Q79_17605"/>
<sequence>MKKRIVALILAAVMGASLTACGGGTGESGSGNSSSQKSNTESSAETSTGTTDGETFKIGVFQPLSGASAAYGIEARNAIEMAVDYVNENGGFNGVPGEVVAYDTQCSVEEAVKIASKLVNEERVDAVLGSLLSSEMFATGNTLNEAGVYTIGLGTSASWMQEDWPYVFRASMNNGAGSPTIAKMIQDMNCTKAAVFYGQDDAALSAYSLFEEAVTAEGIEILLAETYDQGDTDFSAQITNIVNSGAEVVFMSTIGETAPIVAKQLRQYGYDGVIISKESFMASQIAIAGEENSNYIAFVNPYVTYESIDDIDIPEVKEFAEKYAERYGEINKTDSSYRGWDSVMVMWEASKIAKSNDSEALKEATNQISDLQGLGGTLDFTKGNREGYNEFNSFILIDGKNVLWSKWMNEGGYEDYLAATGRDK</sequence>
<keyword evidence="3 6" id="KW-0732">Signal</keyword>
<accession>A0A7G9GCV6</accession>
<reference evidence="8 9" key="1">
    <citation type="submission" date="2020-08" db="EMBL/GenBank/DDBJ databases">
        <authorList>
            <person name="Liu C."/>
            <person name="Sun Q."/>
        </authorList>
    </citation>
    <scope>NUCLEOTIDE SEQUENCE [LARGE SCALE GENOMIC DNA]</scope>
    <source>
        <strain evidence="8 9">NSJ-29</strain>
    </source>
</reference>
<comment type="similarity">
    <text evidence="1">Belongs to the leucine-binding protein family.</text>
</comment>
<dbReference type="InterPro" id="IPR000709">
    <property type="entry name" value="Leu_Ile_Val-bd"/>
</dbReference>
<dbReference type="InterPro" id="IPR028081">
    <property type="entry name" value="Leu-bd"/>
</dbReference>
<evidence type="ECO:0000256" key="1">
    <source>
        <dbReference type="ARBA" id="ARBA00010062"/>
    </source>
</evidence>
<evidence type="ECO:0000256" key="4">
    <source>
        <dbReference type="ARBA" id="ARBA00022970"/>
    </source>
</evidence>
<feature type="compositionally biased region" description="Low complexity" evidence="5">
    <location>
        <begin position="30"/>
        <end position="53"/>
    </location>
</feature>
<dbReference type="PANTHER" id="PTHR30483:SF6">
    <property type="entry name" value="PERIPLASMIC BINDING PROTEIN OF ABC TRANSPORTER FOR NATURAL AMINO ACIDS"/>
    <property type="match status" value="1"/>
</dbReference>
<dbReference type="Gene3D" id="3.40.50.2300">
    <property type="match status" value="2"/>
</dbReference>
<keyword evidence="2" id="KW-0813">Transport</keyword>
<dbReference type="RefSeq" id="WP_249328854.1">
    <property type="nucleotide sequence ID" value="NZ_CP060635.1"/>
</dbReference>
<evidence type="ECO:0000256" key="3">
    <source>
        <dbReference type="ARBA" id="ARBA00022729"/>
    </source>
</evidence>
<evidence type="ECO:0000313" key="8">
    <source>
        <dbReference type="EMBL" id="QNM08638.1"/>
    </source>
</evidence>
<dbReference type="PROSITE" id="PS51257">
    <property type="entry name" value="PROKAR_LIPOPROTEIN"/>
    <property type="match status" value="1"/>
</dbReference>
<evidence type="ECO:0000256" key="5">
    <source>
        <dbReference type="SAM" id="MobiDB-lite"/>
    </source>
</evidence>
<keyword evidence="4" id="KW-0029">Amino-acid transport</keyword>
<feature type="signal peptide" evidence="6">
    <location>
        <begin position="1"/>
        <end position="22"/>
    </location>
</feature>
<organism evidence="8 9">
    <name type="scientific">Wansuia hejianensis</name>
    <dbReference type="NCBI Taxonomy" id="2763667"/>
    <lineage>
        <taxon>Bacteria</taxon>
        <taxon>Bacillati</taxon>
        <taxon>Bacillota</taxon>
        <taxon>Clostridia</taxon>
        <taxon>Lachnospirales</taxon>
        <taxon>Lachnospiraceae</taxon>
        <taxon>Wansuia</taxon>
    </lineage>
</organism>
<dbReference type="InterPro" id="IPR051010">
    <property type="entry name" value="BCAA_transport"/>
</dbReference>
<evidence type="ECO:0000259" key="7">
    <source>
        <dbReference type="Pfam" id="PF13458"/>
    </source>
</evidence>
<keyword evidence="9" id="KW-1185">Reference proteome</keyword>
<evidence type="ECO:0000256" key="2">
    <source>
        <dbReference type="ARBA" id="ARBA00022448"/>
    </source>
</evidence>
<dbReference type="SUPFAM" id="SSF53822">
    <property type="entry name" value="Periplasmic binding protein-like I"/>
    <property type="match status" value="1"/>
</dbReference>
<feature type="domain" description="Leucine-binding protein" evidence="7">
    <location>
        <begin position="56"/>
        <end position="386"/>
    </location>
</feature>
<feature type="chain" id="PRO_5038863295" evidence="6">
    <location>
        <begin position="23"/>
        <end position="424"/>
    </location>
</feature>
<dbReference type="InterPro" id="IPR028082">
    <property type="entry name" value="Peripla_BP_I"/>
</dbReference>
<dbReference type="Proteomes" id="UP000515860">
    <property type="component" value="Chromosome"/>
</dbReference>
<name>A0A7G9GCV6_9FIRM</name>
<dbReference type="AlphaFoldDB" id="A0A7G9GCV6"/>